<evidence type="ECO:0000313" key="2">
    <source>
        <dbReference type="EMBL" id="RPB25501.1"/>
    </source>
</evidence>
<keyword evidence="3" id="KW-1185">Reference proteome</keyword>
<dbReference type="STRING" id="1051890.A0A3N4LXW2"/>
<accession>A0A3N4LXW2</accession>
<dbReference type="InParanoid" id="A0A3N4LXW2"/>
<evidence type="ECO:0000256" key="1">
    <source>
        <dbReference type="SAM" id="MobiDB-lite"/>
    </source>
</evidence>
<dbReference type="Proteomes" id="UP000267821">
    <property type="component" value="Unassembled WGS sequence"/>
</dbReference>
<sequence length="287" mass="32270">MHTTAHAPEASQQFSQGPRAKADIRFQSTQSRANISSTTKKKASLVDRGDKFVVQAELAFVVHGTYTPNGGDPVSIICLSHTFISTIHSRQFRKATIKLQFYSSNTSKPGPEVIEVHPINKCDKITYVKKQYVSSTSFVIGNKDGNGTPRICTQKVRVIQKGNCAVIKGEKKCSSPKKPSANWGENTAFWTVLENKNSPGIPRFRTITLLKRSDHEKFFAKLEIEAHVDFRQRLRDRWETWRGRMEDIKPVCFDPKVTGVEMGEVPKGLEVGNLRKFWDECLVAGNS</sequence>
<dbReference type="EMBL" id="ML121537">
    <property type="protein sequence ID" value="RPB25501.1"/>
    <property type="molecule type" value="Genomic_DNA"/>
</dbReference>
<evidence type="ECO:0000313" key="3">
    <source>
        <dbReference type="Proteomes" id="UP000267821"/>
    </source>
</evidence>
<dbReference type="AlphaFoldDB" id="A0A3N4LXW2"/>
<name>A0A3N4LXW2_9PEZI</name>
<proteinExistence type="predicted"/>
<protein>
    <submittedName>
        <fullName evidence="2">Uncharacterized protein</fullName>
    </submittedName>
</protein>
<dbReference type="OrthoDB" id="5030973at2759"/>
<feature type="region of interest" description="Disordered" evidence="1">
    <location>
        <begin position="1"/>
        <end position="21"/>
    </location>
</feature>
<organism evidence="2 3">
    <name type="scientific">Terfezia boudieri ATCC MYA-4762</name>
    <dbReference type="NCBI Taxonomy" id="1051890"/>
    <lineage>
        <taxon>Eukaryota</taxon>
        <taxon>Fungi</taxon>
        <taxon>Dikarya</taxon>
        <taxon>Ascomycota</taxon>
        <taxon>Pezizomycotina</taxon>
        <taxon>Pezizomycetes</taxon>
        <taxon>Pezizales</taxon>
        <taxon>Pezizaceae</taxon>
        <taxon>Terfezia</taxon>
    </lineage>
</organism>
<reference evidence="2 3" key="1">
    <citation type="journal article" date="2018" name="Nat. Ecol. Evol.">
        <title>Pezizomycetes genomes reveal the molecular basis of ectomycorrhizal truffle lifestyle.</title>
        <authorList>
            <person name="Murat C."/>
            <person name="Payen T."/>
            <person name="Noel B."/>
            <person name="Kuo A."/>
            <person name="Morin E."/>
            <person name="Chen J."/>
            <person name="Kohler A."/>
            <person name="Krizsan K."/>
            <person name="Balestrini R."/>
            <person name="Da Silva C."/>
            <person name="Montanini B."/>
            <person name="Hainaut M."/>
            <person name="Levati E."/>
            <person name="Barry K.W."/>
            <person name="Belfiori B."/>
            <person name="Cichocki N."/>
            <person name="Clum A."/>
            <person name="Dockter R.B."/>
            <person name="Fauchery L."/>
            <person name="Guy J."/>
            <person name="Iotti M."/>
            <person name="Le Tacon F."/>
            <person name="Lindquist E.A."/>
            <person name="Lipzen A."/>
            <person name="Malagnac F."/>
            <person name="Mello A."/>
            <person name="Molinier V."/>
            <person name="Miyauchi S."/>
            <person name="Poulain J."/>
            <person name="Riccioni C."/>
            <person name="Rubini A."/>
            <person name="Sitrit Y."/>
            <person name="Splivallo R."/>
            <person name="Traeger S."/>
            <person name="Wang M."/>
            <person name="Zifcakova L."/>
            <person name="Wipf D."/>
            <person name="Zambonelli A."/>
            <person name="Paolocci F."/>
            <person name="Nowrousian M."/>
            <person name="Ottonello S."/>
            <person name="Baldrian P."/>
            <person name="Spatafora J.W."/>
            <person name="Henrissat B."/>
            <person name="Nagy L.G."/>
            <person name="Aury J.M."/>
            <person name="Wincker P."/>
            <person name="Grigoriev I.V."/>
            <person name="Bonfante P."/>
            <person name="Martin F.M."/>
        </authorList>
    </citation>
    <scope>NUCLEOTIDE SEQUENCE [LARGE SCALE GENOMIC DNA]</scope>
    <source>
        <strain evidence="2 3">ATCC MYA-4762</strain>
    </source>
</reference>
<gene>
    <name evidence="2" type="ORF">L211DRAFT_85293</name>
</gene>